<evidence type="ECO:0000256" key="4">
    <source>
        <dbReference type="ARBA" id="ARBA00023163"/>
    </source>
</evidence>
<evidence type="ECO:0000313" key="8">
    <source>
        <dbReference type="Proteomes" id="UP001156836"/>
    </source>
</evidence>
<dbReference type="SUPFAM" id="SSF46689">
    <property type="entry name" value="Homeodomain-like"/>
    <property type="match status" value="1"/>
</dbReference>
<evidence type="ECO:0000256" key="2">
    <source>
        <dbReference type="ARBA" id="ARBA00023125"/>
    </source>
</evidence>
<reference evidence="8" key="1">
    <citation type="journal article" date="2019" name="Int. J. Syst. Evol. Microbiol.">
        <title>The Global Catalogue of Microorganisms (GCM) 10K type strain sequencing project: providing services to taxonomists for standard genome sequencing and annotation.</title>
        <authorList>
            <consortium name="The Broad Institute Genomics Platform"/>
            <consortium name="The Broad Institute Genome Sequencing Center for Infectious Disease"/>
            <person name="Wu L."/>
            <person name="Ma J."/>
        </authorList>
    </citation>
    <scope>NUCLEOTIDE SEQUENCE [LARGE SCALE GENOMIC DNA]</scope>
    <source>
        <strain evidence="8">NBRC 104970</strain>
    </source>
</reference>
<evidence type="ECO:0000313" key="7">
    <source>
        <dbReference type="EMBL" id="GLS04657.1"/>
    </source>
</evidence>
<evidence type="ECO:0000259" key="6">
    <source>
        <dbReference type="PROSITE" id="PS51464"/>
    </source>
</evidence>
<dbReference type="PROSITE" id="PS51071">
    <property type="entry name" value="HTH_RPIR"/>
    <property type="match status" value="1"/>
</dbReference>
<gene>
    <name evidence="7" type="ORF">GCM10007860_18040</name>
</gene>
<evidence type="ECO:0000256" key="3">
    <source>
        <dbReference type="ARBA" id="ARBA00023152"/>
    </source>
</evidence>
<dbReference type="InterPro" id="IPR001347">
    <property type="entry name" value="SIS_dom"/>
</dbReference>
<evidence type="ECO:0000259" key="5">
    <source>
        <dbReference type="PROSITE" id="PS51071"/>
    </source>
</evidence>
<feature type="domain" description="SIS" evidence="6">
    <location>
        <begin position="122"/>
        <end position="262"/>
    </location>
</feature>
<keyword evidence="8" id="KW-1185">Reference proteome</keyword>
<proteinExistence type="predicted"/>
<organism evidence="7 8">
    <name type="scientific">Chitiniphilus shinanonensis</name>
    <dbReference type="NCBI Taxonomy" id="553088"/>
    <lineage>
        <taxon>Bacteria</taxon>
        <taxon>Pseudomonadati</taxon>
        <taxon>Pseudomonadota</taxon>
        <taxon>Betaproteobacteria</taxon>
        <taxon>Neisseriales</taxon>
        <taxon>Chitinibacteraceae</taxon>
        <taxon>Chitiniphilus</taxon>
    </lineage>
</organism>
<dbReference type="SUPFAM" id="SSF53697">
    <property type="entry name" value="SIS domain"/>
    <property type="match status" value="1"/>
</dbReference>
<feature type="domain" description="HTH rpiR-type" evidence="5">
    <location>
        <begin position="5"/>
        <end position="81"/>
    </location>
</feature>
<dbReference type="Gene3D" id="1.10.10.10">
    <property type="entry name" value="Winged helix-like DNA-binding domain superfamily/Winged helix DNA-binding domain"/>
    <property type="match status" value="1"/>
</dbReference>
<dbReference type="Pfam" id="PF01380">
    <property type="entry name" value="SIS"/>
    <property type="match status" value="1"/>
</dbReference>
<dbReference type="InterPro" id="IPR047640">
    <property type="entry name" value="RpiR-like"/>
</dbReference>
<dbReference type="PROSITE" id="PS51464">
    <property type="entry name" value="SIS"/>
    <property type="match status" value="1"/>
</dbReference>
<sequence length="289" mass="31211">MPNHVDIVYHIRACRERLSVTERKVADAILDDLAYAASASIDQLATKAGVSIASISRFARAVQCADVRDLKLKLAQASAVGARFLAAAPPQESSFYTRICGEIEATLRRNLSLLSEAQFQQAAGQLAGARMNYVFGMGGASTMLAQELQFRVVRLGYPVTAYHDVVLMQLVAATLDARDVVVMLSLSGATPEMLGVAALVRQYGATLVAVTDPDAPLATLADLVLPIKTDETEFIYKPSAARYAMLMALDILATELALIDKARSQELLRRAKLALDAHREGHDRLPLGD</sequence>
<keyword evidence="3" id="KW-0324">Glycolysis</keyword>
<dbReference type="InterPro" id="IPR000281">
    <property type="entry name" value="HTH_RpiR"/>
</dbReference>
<protein>
    <submittedName>
        <fullName evidence="7">RpiR family transcriptional regulator</fullName>
    </submittedName>
</protein>
<keyword evidence="4" id="KW-0804">Transcription</keyword>
<dbReference type="InterPro" id="IPR009057">
    <property type="entry name" value="Homeodomain-like_sf"/>
</dbReference>
<comment type="caution">
    <text evidence="7">The sequence shown here is derived from an EMBL/GenBank/DDBJ whole genome shotgun (WGS) entry which is preliminary data.</text>
</comment>
<keyword evidence="2" id="KW-0238">DNA-binding</keyword>
<dbReference type="Pfam" id="PF01418">
    <property type="entry name" value="HTH_6"/>
    <property type="match status" value="1"/>
</dbReference>
<dbReference type="PANTHER" id="PTHR30514">
    <property type="entry name" value="GLUCOKINASE"/>
    <property type="match status" value="1"/>
</dbReference>
<dbReference type="PANTHER" id="PTHR30514:SF1">
    <property type="entry name" value="HTH-TYPE TRANSCRIPTIONAL REGULATOR HEXR-RELATED"/>
    <property type="match status" value="1"/>
</dbReference>
<dbReference type="InterPro" id="IPR035472">
    <property type="entry name" value="RpiR-like_SIS"/>
</dbReference>
<name>A0ABQ6BWT4_9NEIS</name>
<accession>A0ABQ6BWT4</accession>
<dbReference type="InterPro" id="IPR046348">
    <property type="entry name" value="SIS_dom_sf"/>
</dbReference>
<keyword evidence="1" id="KW-0805">Transcription regulation</keyword>
<dbReference type="CDD" id="cd05013">
    <property type="entry name" value="SIS_RpiR"/>
    <property type="match status" value="1"/>
</dbReference>
<dbReference type="Gene3D" id="3.40.50.10490">
    <property type="entry name" value="Glucose-6-phosphate isomerase like protein, domain 1"/>
    <property type="match status" value="1"/>
</dbReference>
<dbReference type="RefSeq" id="WP_018748645.1">
    <property type="nucleotide sequence ID" value="NZ_BSOZ01000022.1"/>
</dbReference>
<dbReference type="InterPro" id="IPR036388">
    <property type="entry name" value="WH-like_DNA-bd_sf"/>
</dbReference>
<dbReference type="EMBL" id="BSOZ01000022">
    <property type="protein sequence ID" value="GLS04657.1"/>
    <property type="molecule type" value="Genomic_DNA"/>
</dbReference>
<dbReference type="Proteomes" id="UP001156836">
    <property type="component" value="Unassembled WGS sequence"/>
</dbReference>
<evidence type="ECO:0000256" key="1">
    <source>
        <dbReference type="ARBA" id="ARBA00023015"/>
    </source>
</evidence>